<reference evidence="1 2" key="1">
    <citation type="journal article" date="2020" name="Nature">
        <title>Six reference-quality genomes reveal evolution of bat adaptations.</title>
        <authorList>
            <person name="Jebb D."/>
            <person name="Huang Z."/>
            <person name="Pippel M."/>
            <person name="Hughes G.M."/>
            <person name="Lavrichenko K."/>
            <person name="Devanna P."/>
            <person name="Winkler S."/>
            <person name="Jermiin L.S."/>
            <person name="Skirmuntt E.C."/>
            <person name="Katzourakis A."/>
            <person name="Burkitt-Gray L."/>
            <person name="Ray D.A."/>
            <person name="Sullivan K.A.M."/>
            <person name="Roscito J.G."/>
            <person name="Kirilenko B.M."/>
            <person name="Davalos L.M."/>
            <person name="Corthals A.P."/>
            <person name="Power M.L."/>
            <person name="Jones G."/>
            <person name="Ransome R.D."/>
            <person name="Dechmann D.K.N."/>
            <person name="Locatelli A.G."/>
            <person name="Puechmaille S.J."/>
            <person name="Fedrigo O."/>
            <person name="Jarvis E.D."/>
            <person name="Hiller M."/>
            <person name="Vernes S.C."/>
            <person name="Myers E.W."/>
            <person name="Teeling E.C."/>
        </authorList>
    </citation>
    <scope>NUCLEOTIDE SEQUENCE [LARGE SCALE GENOMIC DNA]</scope>
    <source>
        <strain evidence="1">Bat1K_MPI-CBG_1</strain>
    </source>
</reference>
<sequence length="129" mass="13826">MQLRAVNAVDALSDSSQLLPSYILEISWSVTEAKEYPVSRVAVLATFWCDFSLGFYKRLSRGAGGGGWQIGTWNGAQNSACSGNIRMPSPPHQHRCGLGEGTNGAGPLRAVLNSNSLAANLWCGHLTYL</sequence>
<dbReference type="AlphaFoldDB" id="A0A833YPL9"/>
<accession>A0A833YPL9</accession>
<name>A0A833YPL9_9CHIR</name>
<dbReference type="EMBL" id="JABVXQ010000014">
    <property type="protein sequence ID" value="KAF6078092.1"/>
    <property type="molecule type" value="Genomic_DNA"/>
</dbReference>
<gene>
    <name evidence="1" type="ORF">HJG60_009018</name>
</gene>
<comment type="caution">
    <text evidence="1">The sequence shown here is derived from an EMBL/GenBank/DDBJ whole genome shotgun (WGS) entry which is preliminary data.</text>
</comment>
<evidence type="ECO:0000313" key="2">
    <source>
        <dbReference type="Proteomes" id="UP000664940"/>
    </source>
</evidence>
<evidence type="ECO:0000313" key="1">
    <source>
        <dbReference type="EMBL" id="KAF6078092.1"/>
    </source>
</evidence>
<organism evidence="1 2">
    <name type="scientific">Phyllostomus discolor</name>
    <name type="common">pale spear-nosed bat</name>
    <dbReference type="NCBI Taxonomy" id="89673"/>
    <lineage>
        <taxon>Eukaryota</taxon>
        <taxon>Metazoa</taxon>
        <taxon>Chordata</taxon>
        <taxon>Craniata</taxon>
        <taxon>Vertebrata</taxon>
        <taxon>Euteleostomi</taxon>
        <taxon>Mammalia</taxon>
        <taxon>Eutheria</taxon>
        <taxon>Laurasiatheria</taxon>
        <taxon>Chiroptera</taxon>
        <taxon>Yangochiroptera</taxon>
        <taxon>Phyllostomidae</taxon>
        <taxon>Phyllostominae</taxon>
        <taxon>Phyllostomus</taxon>
    </lineage>
</organism>
<dbReference type="Proteomes" id="UP000664940">
    <property type="component" value="Unassembled WGS sequence"/>
</dbReference>
<proteinExistence type="predicted"/>
<protein>
    <submittedName>
        <fullName evidence="1">Uncharacterized protein</fullName>
    </submittedName>
</protein>